<keyword evidence="2 9" id="KW-0963">Cytoplasm</keyword>
<evidence type="ECO:0000256" key="10">
    <source>
        <dbReference type="SAM" id="MobiDB-lite"/>
    </source>
</evidence>
<dbReference type="PROSITE" id="PS51379">
    <property type="entry name" value="4FE4S_FER_2"/>
    <property type="match status" value="1"/>
</dbReference>
<name>A0A931NCJ5_9BURK</name>
<comment type="subcellular location">
    <subcellularLocation>
        <location evidence="9">Cytoplasm</location>
    </subcellularLocation>
</comment>
<feature type="domain" description="4Fe-4S ferredoxin-type" evidence="11">
    <location>
        <begin position="259"/>
        <end position="288"/>
    </location>
</feature>
<evidence type="ECO:0000259" key="11">
    <source>
        <dbReference type="PROSITE" id="PS51379"/>
    </source>
</evidence>
<feature type="binding site" evidence="9">
    <location>
        <position position="294"/>
    </location>
    <ligand>
        <name>[4Fe-4S] cluster</name>
        <dbReference type="ChEBI" id="CHEBI:49883"/>
        <label>2</label>
    </ligand>
</feature>
<comment type="similarity">
    <text evidence="9">Belongs to the QueG family.</text>
</comment>
<dbReference type="InterPro" id="IPR013542">
    <property type="entry name" value="QueG_DUF1730"/>
</dbReference>
<feature type="binding site" evidence="9">
    <location>
        <position position="274"/>
    </location>
    <ligand>
        <name>[4Fe-4S] cluster</name>
        <dbReference type="ChEBI" id="CHEBI:49883"/>
        <label>1</label>
    </ligand>
</feature>
<comment type="pathway">
    <text evidence="9">tRNA modification; tRNA-queuosine biosynthesis.</text>
</comment>
<dbReference type="InterPro" id="IPR004453">
    <property type="entry name" value="QueG"/>
</dbReference>
<comment type="function">
    <text evidence="9">Catalyzes the conversion of epoxyqueuosine (oQ) to queuosine (Q), which is a hypermodified base found in the wobble positions of tRNA(Asp), tRNA(Asn), tRNA(His) and tRNA(Tyr).</text>
</comment>
<dbReference type="PANTHER" id="PTHR30002">
    <property type="entry name" value="EPOXYQUEUOSINE REDUCTASE"/>
    <property type="match status" value="1"/>
</dbReference>
<dbReference type="Pfam" id="PF08331">
    <property type="entry name" value="QueG_DUF1730"/>
    <property type="match status" value="1"/>
</dbReference>
<comment type="cofactor">
    <cofactor evidence="9">
        <name>cob(II)alamin</name>
        <dbReference type="ChEBI" id="CHEBI:16304"/>
    </cofactor>
</comment>
<dbReference type="FunFam" id="3.30.70.20:FF:000017">
    <property type="entry name" value="Epoxyqueuosine reductase"/>
    <property type="match status" value="1"/>
</dbReference>
<dbReference type="GO" id="GO:0046872">
    <property type="term" value="F:metal ion binding"/>
    <property type="evidence" value="ECO:0007669"/>
    <property type="project" value="UniProtKB-KW"/>
</dbReference>
<feature type="binding site" evidence="9">
    <location>
        <begin position="321"/>
        <end position="322"/>
    </location>
    <ligand>
        <name>cob(II)alamin</name>
        <dbReference type="ChEBI" id="CHEBI:16304"/>
    </ligand>
</feature>
<feature type="binding site" evidence="9">
    <location>
        <position position="249"/>
    </location>
    <ligand>
        <name>cob(II)alamin</name>
        <dbReference type="ChEBI" id="CHEBI:16304"/>
    </ligand>
</feature>
<protein>
    <recommendedName>
        <fullName evidence="9">Epoxyqueuosine reductase</fullName>
        <ecNumber evidence="9">1.17.99.6</ecNumber>
    </recommendedName>
    <alternativeName>
        <fullName evidence="9">Queuosine biosynthesis protein QueG</fullName>
    </alternativeName>
</protein>
<dbReference type="InterPro" id="IPR017896">
    <property type="entry name" value="4Fe4S_Fe-S-bd"/>
</dbReference>
<comment type="caution">
    <text evidence="9">Lacks conserved residue(s) required for the propagation of feature annotation.</text>
</comment>
<keyword evidence="8 9" id="KW-0411">Iron-sulfur</keyword>
<feature type="compositionally biased region" description="Low complexity" evidence="10">
    <location>
        <begin position="25"/>
        <end position="35"/>
    </location>
</feature>
<evidence type="ECO:0000256" key="6">
    <source>
        <dbReference type="ARBA" id="ARBA00023002"/>
    </source>
</evidence>
<evidence type="ECO:0000256" key="7">
    <source>
        <dbReference type="ARBA" id="ARBA00023004"/>
    </source>
</evidence>
<evidence type="ECO:0000313" key="13">
    <source>
        <dbReference type="Proteomes" id="UP000613266"/>
    </source>
</evidence>
<feature type="binding site" evidence="9">
    <location>
        <position position="214"/>
    </location>
    <ligand>
        <name>cob(II)alamin</name>
        <dbReference type="ChEBI" id="CHEBI:16304"/>
    </ligand>
</feature>
<comment type="caution">
    <text evidence="12">The sequence shown here is derived from an EMBL/GenBank/DDBJ whole genome shotgun (WGS) entry which is preliminary data.</text>
</comment>
<dbReference type="Proteomes" id="UP000613266">
    <property type="component" value="Unassembled WGS sequence"/>
</dbReference>
<evidence type="ECO:0000256" key="9">
    <source>
        <dbReference type="HAMAP-Rule" id="MF_00916"/>
    </source>
</evidence>
<comment type="catalytic activity">
    <reaction evidence="9">
        <text>epoxyqueuosine(34) in tRNA + AH2 = queuosine(34) in tRNA + A + H2O</text>
        <dbReference type="Rhea" id="RHEA:32159"/>
        <dbReference type="Rhea" id="RHEA-COMP:18571"/>
        <dbReference type="Rhea" id="RHEA-COMP:18582"/>
        <dbReference type="ChEBI" id="CHEBI:13193"/>
        <dbReference type="ChEBI" id="CHEBI:15377"/>
        <dbReference type="ChEBI" id="CHEBI:17499"/>
        <dbReference type="ChEBI" id="CHEBI:194431"/>
        <dbReference type="ChEBI" id="CHEBI:194443"/>
        <dbReference type="EC" id="1.17.99.6"/>
    </reaction>
</comment>
<evidence type="ECO:0000256" key="2">
    <source>
        <dbReference type="ARBA" id="ARBA00022490"/>
    </source>
</evidence>
<dbReference type="GO" id="GO:0005737">
    <property type="term" value="C:cytoplasm"/>
    <property type="evidence" value="ECO:0007669"/>
    <property type="project" value="UniProtKB-SubCell"/>
</dbReference>
<keyword evidence="4 9" id="KW-0479">Metal-binding</keyword>
<dbReference type="Gene3D" id="3.30.70.20">
    <property type="match status" value="1"/>
</dbReference>
<keyword evidence="13" id="KW-1185">Reference proteome</keyword>
<evidence type="ECO:0000313" key="12">
    <source>
        <dbReference type="EMBL" id="MBH9575627.1"/>
    </source>
</evidence>
<dbReference type="SUPFAM" id="SSF54862">
    <property type="entry name" value="4Fe-4S ferredoxins"/>
    <property type="match status" value="1"/>
</dbReference>
<keyword evidence="6 9" id="KW-0560">Oxidoreductase</keyword>
<comment type="cofactor">
    <cofactor evidence="9">
        <name>[4Fe-4S] cluster</name>
        <dbReference type="ChEBI" id="CHEBI:49883"/>
    </cofactor>
    <text evidence="9">Binds 2 [4Fe-4S] clusters per monomer.</text>
</comment>
<evidence type="ECO:0000256" key="1">
    <source>
        <dbReference type="ARBA" id="ARBA00022485"/>
    </source>
</evidence>
<dbReference type="EC" id="1.17.99.6" evidence="9"/>
<dbReference type="HAMAP" id="MF_00916">
    <property type="entry name" value="QueG"/>
    <property type="match status" value="1"/>
</dbReference>
<dbReference type="GO" id="GO:0008616">
    <property type="term" value="P:tRNA queuosine(34) biosynthetic process"/>
    <property type="evidence" value="ECO:0007669"/>
    <property type="project" value="UniProtKB-UniRule"/>
</dbReference>
<dbReference type="NCBIfam" id="TIGR00276">
    <property type="entry name" value="tRNA epoxyqueuosine(34) reductase QueG"/>
    <property type="match status" value="1"/>
</dbReference>
<feature type="region of interest" description="Disordered" evidence="10">
    <location>
        <begin position="1"/>
        <end position="35"/>
    </location>
</feature>
<gene>
    <name evidence="9 12" type="primary">queG</name>
    <name evidence="12" type="ORF">I7X39_01790</name>
</gene>
<proteinExistence type="inferred from homology"/>
<feature type="binding site" evidence="9">
    <location>
        <position position="324"/>
    </location>
    <ligand>
        <name>[4Fe-4S] cluster</name>
        <dbReference type="ChEBI" id="CHEBI:49883"/>
        <label>2</label>
    </ligand>
</feature>
<feature type="binding site" evidence="9">
    <location>
        <position position="131"/>
    </location>
    <ligand>
        <name>cob(II)alamin</name>
        <dbReference type="ChEBI" id="CHEBI:16304"/>
    </ligand>
</feature>
<dbReference type="GO" id="GO:0052693">
    <property type="term" value="F:epoxyqueuosine reductase activity"/>
    <property type="evidence" value="ECO:0007669"/>
    <property type="project" value="UniProtKB-UniRule"/>
</dbReference>
<organism evidence="12 13">
    <name type="scientific">Inhella proteolytica</name>
    <dbReference type="NCBI Taxonomy" id="2795029"/>
    <lineage>
        <taxon>Bacteria</taxon>
        <taxon>Pseudomonadati</taxon>
        <taxon>Pseudomonadota</taxon>
        <taxon>Betaproteobacteria</taxon>
        <taxon>Burkholderiales</taxon>
        <taxon>Sphaerotilaceae</taxon>
        <taxon>Inhella</taxon>
    </lineage>
</organism>
<feature type="active site" description="Proton donor" evidence="9">
    <location>
        <position position="214"/>
    </location>
</feature>
<evidence type="ECO:0000256" key="4">
    <source>
        <dbReference type="ARBA" id="ARBA00022723"/>
    </source>
</evidence>
<reference evidence="12" key="1">
    <citation type="submission" date="2020-12" db="EMBL/GenBank/DDBJ databases">
        <title>The genome sequence of Inhella sp. 1Y17.</title>
        <authorList>
            <person name="Liu Y."/>
        </authorList>
    </citation>
    <scope>NUCLEOTIDE SEQUENCE</scope>
    <source>
        <strain evidence="12">1Y17</strain>
    </source>
</reference>
<feature type="binding site" evidence="9">
    <location>
        <position position="328"/>
    </location>
    <ligand>
        <name>[4Fe-4S] cluster</name>
        <dbReference type="ChEBI" id="CHEBI:49883"/>
        <label>1</label>
    </ligand>
</feature>
<keyword evidence="3 9" id="KW-0819">tRNA processing</keyword>
<evidence type="ECO:0000256" key="3">
    <source>
        <dbReference type="ARBA" id="ARBA00022694"/>
    </source>
</evidence>
<comment type="subunit">
    <text evidence="9">Monomer.</text>
</comment>
<dbReference type="PROSITE" id="PS00198">
    <property type="entry name" value="4FE4S_FER_1"/>
    <property type="match status" value="1"/>
</dbReference>
<evidence type="ECO:0000256" key="5">
    <source>
        <dbReference type="ARBA" id="ARBA00022785"/>
    </source>
</evidence>
<dbReference type="InterPro" id="IPR017900">
    <property type="entry name" value="4Fe4S_Fe_S_CS"/>
</dbReference>
<keyword evidence="7 9" id="KW-0408">Iron</keyword>
<dbReference type="GO" id="GO:0031419">
    <property type="term" value="F:cobalamin binding"/>
    <property type="evidence" value="ECO:0007669"/>
    <property type="project" value="UniProtKB-KW"/>
</dbReference>
<feature type="binding site" evidence="9">
    <location>
        <position position="296"/>
    </location>
    <ligand>
        <name>cob(II)alamin</name>
        <dbReference type="ChEBI" id="CHEBI:16304"/>
    </ligand>
</feature>
<accession>A0A931NCJ5</accession>
<keyword evidence="5 9" id="KW-0671">Queuosine biosynthesis</keyword>
<dbReference type="AlphaFoldDB" id="A0A931NCJ5"/>
<dbReference type="EMBL" id="JAEDAK010000001">
    <property type="protein sequence ID" value="MBH9575627.1"/>
    <property type="molecule type" value="Genomic_DNA"/>
</dbReference>
<dbReference type="PANTHER" id="PTHR30002:SF4">
    <property type="entry name" value="EPOXYQUEUOSINE REDUCTASE"/>
    <property type="match status" value="1"/>
</dbReference>
<sequence length="436" mass="47098">MRPCTPSARSRCRTRVVLPAPRPPSSSSRAGKSSGQCARRAAAAWVAASSGQCSREGVSRIAAMEIERPGQPAVNTAALLPKIEAWARALGFSQIGVAPIDLHEAEPGLLAWLQAGFHGDMDYMAAHGLKRARPAELVPGTLSVITARMDYLPSSTPDDWRAIEWQGLRRPAQAQVSIYARGRDYHKVLRQRLQKLADQIAAEIGPFGHRCFTDSAPLLEVELASRSGLGWRGKHTLTLSRAAGSTFFLGEILVDLALPPTPPESAHCGACTACLDVCPTAAIVAPYRLDARRCISYLTIEQDGPIPPELRPAMGNRIYGCDDCQLACPWNKFAQRSSLPDFDSRDALNQPSLLVLWAWDEAEFLRRTEGSPIRRIGIRRWRRNLAVALGNALRASGDPALRAALQAALPAADAQLAEHIEWALAQAPGGHAGTAA</sequence>
<keyword evidence="9" id="KW-0846">Cobalamin</keyword>
<feature type="binding site" evidence="9">
    <location>
        <position position="271"/>
    </location>
    <ligand>
        <name>[4Fe-4S] cluster</name>
        <dbReference type="ChEBI" id="CHEBI:49883"/>
        <label>1</label>
    </ligand>
</feature>
<dbReference type="GO" id="GO:0051539">
    <property type="term" value="F:4 iron, 4 sulfur cluster binding"/>
    <property type="evidence" value="ECO:0007669"/>
    <property type="project" value="UniProtKB-KW"/>
</dbReference>
<keyword evidence="9" id="KW-0170">Cobalt</keyword>
<feature type="binding site" evidence="9">
    <location>
        <position position="321"/>
    </location>
    <ligand>
        <name>[4Fe-4S] cluster</name>
        <dbReference type="ChEBI" id="CHEBI:49883"/>
        <label>2</label>
    </ligand>
</feature>
<evidence type="ECO:0000256" key="8">
    <source>
        <dbReference type="ARBA" id="ARBA00023014"/>
    </source>
</evidence>
<keyword evidence="1 9" id="KW-0004">4Fe-4S</keyword>
<feature type="binding site" evidence="9">
    <location>
        <position position="278"/>
    </location>
    <ligand>
        <name>[4Fe-4S] cluster</name>
        <dbReference type="ChEBI" id="CHEBI:49883"/>
        <label>2</label>
    </ligand>
</feature>
<dbReference type="Pfam" id="PF13484">
    <property type="entry name" value="Fer4_16"/>
    <property type="match status" value="1"/>
</dbReference>
<feature type="binding site" evidence="9">
    <location>
        <position position="268"/>
    </location>
    <ligand>
        <name>[4Fe-4S] cluster</name>
        <dbReference type="ChEBI" id="CHEBI:49883"/>
        <label>1</label>
    </ligand>
</feature>